<dbReference type="STRING" id="1715693.PH7735_02383"/>
<dbReference type="SUPFAM" id="SSF103481">
    <property type="entry name" value="Multidrug resistance efflux transporter EmrE"/>
    <property type="match status" value="2"/>
</dbReference>
<feature type="transmembrane region" description="Helical" evidence="1">
    <location>
        <begin position="95"/>
        <end position="114"/>
    </location>
</feature>
<keyword evidence="1" id="KW-0472">Membrane</keyword>
<reference evidence="4" key="1">
    <citation type="submission" date="2015-09" db="EMBL/GenBank/DDBJ databases">
        <authorList>
            <person name="Rodrigo-Torres Lidia"/>
            <person name="Arahal R.David."/>
        </authorList>
    </citation>
    <scope>NUCLEOTIDE SEQUENCE [LARGE SCALE GENOMIC DNA]</scope>
    <source>
        <strain evidence="4">CECT 7735</strain>
    </source>
</reference>
<feature type="transmembrane region" description="Helical" evidence="1">
    <location>
        <begin position="147"/>
        <end position="164"/>
    </location>
</feature>
<feature type="transmembrane region" description="Helical" evidence="1">
    <location>
        <begin position="208"/>
        <end position="226"/>
    </location>
</feature>
<keyword evidence="1" id="KW-1133">Transmembrane helix</keyword>
<feature type="transmembrane region" description="Helical" evidence="1">
    <location>
        <begin position="176"/>
        <end position="196"/>
    </location>
</feature>
<accession>A0A0P1IH40</accession>
<dbReference type="InterPro" id="IPR037185">
    <property type="entry name" value="EmrE-like"/>
</dbReference>
<feature type="transmembrane region" description="Helical" evidence="1">
    <location>
        <begin position="7"/>
        <end position="24"/>
    </location>
</feature>
<evidence type="ECO:0000313" key="3">
    <source>
        <dbReference type="EMBL" id="CUK00879.1"/>
    </source>
</evidence>
<dbReference type="Proteomes" id="UP000051870">
    <property type="component" value="Unassembled WGS sequence"/>
</dbReference>
<evidence type="ECO:0000259" key="2">
    <source>
        <dbReference type="Pfam" id="PF00892"/>
    </source>
</evidence>
<dbReference type="Pfam" id="PF00892">
    <property type="entry name" value="EamA"/>
    <property type="match status" value="2"/>
</dbReference>
<evidence type="ECO:0000256" key="1">
    <source>
        <dbReference type="SAM" id="Phobius"/>
    </source>
</evidence>
<dbReference type="RefSeq" id="WP_058311561.1">
    <property type="nucleotide sequence ID" value="NZ_CYTW01000002.1"/>
</dbReference>
<dbReference type="PANTHER" id="PTHR22911:SF135">
    <property type="entry name" value="BLR4310 PROTEIN"/>
    <property type="match status" value="1"/>
</dbReference>
<sequence length="299" mass="31591">MNNIQGILLVVFAMAGFTIEDMFIKQLSDPLPTSQILIWLGLGSSLIFAALAVLRGDKIFAPEAWKTLPLIRAAGEAVAAMAFASALALVDISTVAAVFQALPLVITMGAALFLGEKVGWRRWTAIGLGFIGVLLIIRPGMAGFDPATLLVLIAVFAIVVRDLVTRRLDPSISSYVVSMQGFGSMVVAGLVMMPFTTKAAGVIGSGEAAMFAGAILFGALGYWGIVTAMRLGEASVVAPYRYSRLLFSIIIGVVVFGERPDLPTLAGAALIIGSGLYTFLRERQLAKPVPLPQSEFPAD</sequence>
<feature type="transmembrane region" description="Helical" evidence="1">
    <location>
        <begin position="123"/>
        <end position="141"/>
    </location>
</feature>
<keyword evidence="4" id="KW-1185">Reference proteome</keyword>
<organism evidence="3 4">
    <name type="scientific">Shimia thalassica</name>
    <dbReference type="NCBI Taxonomy" id="1715693"/>
    <lineage>
        <taxon>Bacteria</taxon>
        <taxon>Pseudomonadati</taxon>
        <taxon>Pseudomonadota</taxon>
        <taxon>Alphaproteobacteria</taxon>
        <taxon>Rhodobacterales</taxon>
        <taxon>Roseobacteraceae</taxon>
    </lineage>
</organism>
<feature type="transmembrane region" description="Helical" evidence="1">
    <location>
        <begin position="238"/>
        <end position="256"/>
    </location>
</feature>
<feature type="transmembrane region" description="Helical" evidence="1">
    <location>
        <begin position="68"/>
        <end position="89"/>
    </location>
</feature>
<feature type="domain" description="EamA" evidence="2">
    <location>
        <begin position="6"/>
        <end position="137"/>
    </location>
</feature>
<dbReference type="InterPro" id="IPR000620">
    <property type="entry name" value="EamA_dom"/>
</dbReference>
<proteinExistence type="predicted"/>
<dbReference type="EMBL" id="CYTW01000002">
    <property type="protein sequence ID" value="CUK00879.1"/>
    <property type="molecule type" value="Genomic_DNA"/>
</dbReference>
<protein>
    <submittedName>
        <fullName evidence="3">Phosphonate utilization associated putative membrane protein</fullName>
    </submittedName>
</protein>
<dbReference type="PANTHER" id="PTHR22911">
    <property type="entry name" value="ACYL-MALONYL CONDENSING ENZYME-RELATED"/>
    <property type="match status" value="1"/>
</dbReference>
<evidence type="ECO:0000313" key="4">
    <source>
        <dbReference type="Proteomes" id="UP000051870"/>
    </source>
</evidence>
<feature type="transmembrane region" description="Helical" evidence="1">
    <location>
        <begin position="36"/>
        <end position="56"/>
    </location>
</feature>
<dbReference type="GO" id="GO:0016020">
    <property type="term" value="C:membrane"/>
    <property type="evidence" value="ECO:0007669"/>
    <property type="project" value="InterPro"/>
</dbReference>
<dbReference type="AlphaFoldDB" id="A0A0P1IH40"/>
<name>A0A0P1IH40_9RHOB</name>
<feature type="domain" description="EamA" evidence="2">
    <location>
        <begin position="148"/>
        <end position="274"/>
    </location>
</feature>
<keyword evidence="1" id="KW-0812">Transmembrane</keyword>
<feature type="transmembrane region" description="Helical" evidence="1">
    <location>
        <begin position="262"/>
        <end position="280"/>
    </location>
</feature>
<gene>
    <name evidence="3" type="ORF">PH7735_02383</name>
</gene>
<dbReference type="GeneID" id="83881407"/>